<proteinExistence type="predicted"/>
<gene>
    <name evidence="1" type="ORF">H2O64_16400</name>
</gene>
<accession>A0ABR7QCG3</accession>
<name>A0ABR7QCG3_9FLAO</name>
<evidence type="ECO:0008006" key="3">
    <source>
        <dbReference type="Google" id="ProtNLM"/>
    </source>
</evidence>
<evidence type="ECO:0000313" key="1">
    <source>
        <dbReference type="EMBL" id="MBC8756256.1"/>
    </source>
</evidence>
<sequence>MKKLFASLAIFSVLAFVSCKKKKILEKSFDIVKTDAMFGGMIISAIPFQIEGKNGKRYLREKGGVGGINILNPQLEKLYKVDNKVTDSISAILIIDFPIEKRIGYEIYNKNGFTKRDIALELSKAYSEIYSEKEKYGICCDELTDLELIGIVSYKVGKEIYLESNVESKK</sequence>
<protein>
    <recommendedName>
        <fullName evidence="3">Lipoprotein</fullName>
    </recommendedName>
</protein>
<dbReference type="RefSeq" id="WP_187563296.1">
    <property type="nucleotide sequence ID" value="NZ_JACGWS010000010.1"/>
</dbReference>
<keyword evidence="2" id="KW-1185">Reference proteome</keyword>
<dbReference type="Proteomes" id="UP000619238">
    <property type="component" value="Unassembled WGS sequence"/>
</dbReference>
<comment type="caution">
    <text evidence="1">The sequence shown here is derived from an EMBL/GenBank/DDBJ whole genome shotgun (WGS) entry which is preliminary data.</text>
</comment>
<organism evidence="1 2">
    <name type="scientific">Kordia aestuariivivens</name>
    <dbReference type="NCBI Taxonomy" id="2759037"/>
    <lineage>
        <taxon>Bacteria</taxon>
        <taxon>Pseudomonadati</taxon>
        <taxon>Bacteroidota</taxon>
        <taxon>Flavobacteriia</taxon>
        <taxon>Flavobacteriales</taxon>
        <taxon>Flavobacteriaceae</taxon>
        <taxon>Kordia</taxon>
    </lineage>
</organism>
<dbReference type="PROSITE" id="PS51257">
    <property type="entry name" value="PROKAR_LIPOPROTEIN"/>
    <property type="match status" value="1"/>
</dbReference>
<dbReference type="EMBL" id="JACGWS010000010">
    <property type="protein sequence ID" value="MBC8756256.1"/>
    <property type="molecule type" value="Genomic_DNA"/>
</dbReference>
<evidence type="ECO:0000313" key="2">
    <source>
        <dbReference type="Proteomes" id="UP000619238"/>
    </source>
</evidence>
<reference evidence="1 2" key="1">
    <citation type="submission" date="2020-07" db="EMBL/GenBank/DDBJ databases">
        <title>Description of Kordia aestuariivivens sp. nov., isolated from a tidal flat.</title>
        <authorList>
            <person name="Park S."/>
            <person name="Yoon J.-H."/>
        </authorList>
    </citation>
    <scope>NUCLEOTIDE SEQUENCE [LARGE SCALE GENOMIC DNA]</scope>
    <source>
        <strain evidence="1 2">YSTF-M3</strain>
    </source>
</reference>